<dbReference type="Proteomes" id="UP001153076">
    <property type="component" value="Unassembled WGS sequence"/>
</dbReference>
<feature type="domain" description="Reverse transcriptase zinc-binding" evidence="2">
    <location>
        <begin position="213"/>
        <end position="295"/>
    </location>
</feature>
<keyword evidence="1" id="KW-0472">Membrane</keyword>
<dbReference type="PANTHER" id="PTHR33116:SF66">
    <property type="entry name" value="REVERSE TRANSCRIPTASE ZINC-BINDING DOMAIN-CONTAINING PROTEIN"/>
    <property type="match status" value="1"/>
</dbReference>
<keyword evidence="4" id="KW-1185">Reference proteome</keyword>
<sequence>MVALNTFHSTTGLKANIHKSQMAIGGAPTEVHNHCLQLTGLQETQFPLKYLGVPITASRLTKIECSTLIEKITAMKYFICWRALLINSVIFGAFNYWASIFLLPHELLEKLTQLCKNYLWTISAEFKRVPYISWNSTCMPKGNGGLGLKDFFAWNKATIAKLIWAIAKKKDIKIGGIILPLMILAGTGRRCVQSKKSSKKDALLLENGTRKEIKEGYEWQQQAEGRVPWGKIIWARTIIPRHTYTAWMLAHQKLPTRLRLNRHMPQNTSLCELCQMEEENEQRLFFECQVAKSVWIELQNWWPITLPPTDVERIFSYLVKLKGPKRYKLITYAVFCVGIYHIWFARNQAIFKYHKIPSQ</sequence>
<feature type="transmembrane region" description="Helical" evidence="1">
    <location>
        <begin position="79"/>
        <end position="98"/>
    </location>
</feature>
<proteinExistence type="predicted"/>
<comment type="caution">
    <text evidence="3">The sequence shown here is derived from an EMBL/GenBank/DDBJ whole genome shotgun (WGS) entry which is preliminary data.</text>
</comment>
<keyword evidence="1" id="KW-1133">Transmembrane helix</keyword>
<keyword evidence="1" id="KW-0812">Transmembrane</keyword>
<accession>A0A9Q1KWW9</accession>
<feature type="transmembrane region" description="Helical" evidence="1">
    <location>
        <begin position="329"/>
        <end position="345"/>
    </location>
</feature>
<dbReference type="OrthoDB" id="691633at2759"/>
<gene>
    <name evidence="3" type="ORF">Cgig2_013946</name>
</gene>
<dbReference type="InterPro" id="IPR026960">
    <property type="entry name" value="RVT-Znf"/>
</dbReference>
<evidence type="ECO:0000259" key="2">
    <source>
        <dbReference type="Pfam" id="PF13966"/>
    </source>
</evidence>
<name>A0A9Q1KWW9_9CARY</name>
<evidence type="ECO:0000256" key="1">
    <source>
        <dbReference type="SAM" id="Phobius"/>
    </source>
</evidence>
<organism evidence="3 4">
    <name type="scientific">Carnegiea gigantea</name>
    <dbReference type="NCBI Taxonomy" id="171969"/>
    <lineage>
        <taxon>Eukaryota</taxon>
        <taxon>Viridiplantae</taxon>
        <taxon>Streptophyta</taxon>
        <taxon>Embryophyta</taxon>
        <taxon>Tracheophyta</taxon>
        <taxon>Spermatophyta</taxon>
        <taxon>Magnoliopsida</taxon>
        <taxon>eudicotyledons</taxon>
        <taxon>Gunneridae</taxon>
        <taxon>Pentapetalae</taxon>
        <taxon>Caryophyllales</taxon>
        <taxon>Cactineae</taxon>
        <taxon>Cactaceae</taxon>
        <taxon>Cactoideae</taxon>
        <taxon>Echinocereeae</taxon>
        <taxon>Carnegiea</taxon>
    </lineage>
</organism>
<reference evidence="3" key="1">
    <citation type="submission" date="2022-04" db="EMBL/GenBank/DDBJ databases">
        <title>Carnegiea gigantea Genome sequencing and assembly v2.</title>
        <authorList>
            <person name="Copetti D."/>
            <person name="Sanderson M.J."/>
            <person name="Burquez A."/>
            <person name="Wojciechowski M.F."/>
        </authorList>
    </citation>
    <scope>NUCLEOTIDE SEQUENCE</scope>
    <source>
        <strain evidence="3">SGP5-SGP5p</strain>
        <tissue evidence="3">Aerial part</tissue>
    </source>
</reference>
<evidence type="ECO:0000313" key="4">
    <source>
        <dbReference type="Proteomes" id="UP001153076"/>
    </source>
</evidence>
<dbReference type="PANTHER" id="PTHR33116">
    <property type="entry name" value="REVERSE TRANSCRIPTASE ZINC-BINDING DOMAIN-CONTAINING PROTEIN-RELATED-RELATED"/>
    <property type="match status" value="1"/>
</dbReference>
<dbReference type="Pfam" id="PF13966">
    <property type="entry name" value="zf-RVT"/>
    <property type="match status" value="1"/>
</dbReference>
<protein>
    <recommendedName>
        <fullName evidence="2">Reverse transcriptase zinc-binding domain-containing protein</fullName>
    </recommendedName>
</protein>
<evidence type="ECO:0000313" key="3">
    <source>
        <dbReference type="EMBL" id="KAJ8451174.1"/>
    </source>
</evidence>
<dbReference type="AlphaFoldDB" id="A0A9Q1KWW9"/>
<dbReference type="EMBL" id="JAKOGI010000010">
    <property type="protein sequence ID" value="KAJ8451174.1"/>
    <property type="molecule type" value="Genomic_DNA"/>
</dbReference>